<dbReference type="InterPro" id="IPR025411">
    <property type="entry name" value="DUF4136"/>
</dbReference>
<evidence type="ECO:0000313" key="4">
    <source>
        <dbReference type="Proteomes" id="UP000216991"/>
    </source>
</evidence>
<name>A0A255YH43_9SPHN</name>
<evidence type="ECO:0000313" key="3">
    <source>
        <dbReference type="EMBL" id="OYQ27780.1"/>
    </source>
</evidence>
<dbReference type="EMBL" id="NOXT01000112">
    <property type="protein sequence ID" value="OYQ27780.1"/>
    <property type="molecule type" value="Genomic_DNA"/>
</dbReference>
<dbReference type="OrthoDB" id="7501218at2"/>
<dbReference type="RefSeq" id="WP_094473912.1">
    <property type="nucleotide sequence ID" value="NZ_NOXT01000112.1"/>
</dbReference>
<reference evidence="3 4" key="1">
    <citation type="submission" date="2017-07" db="EMBL/GenBank/DDBJ databases">
        <title>Sandarakinorhabdus cyanobacteriorum sp. nov., a novel bacterium isolated from cyanobacterial aggregates in a eutrophic lake.</title>
        <authorList>
            <person name="Cai H."/>
        </authorList>
    </citation>
    <scope>NUCLEOTIDE SEQUENCE [LARGE SCALE GENOMIC DNA]</scope>
    <source>
        <strain evidence="3 4">TH057</strain>
    </source>
</reference>
<dbReference type="AlphaFoldDB" id="A0A255YH43"/>
<feature type="signal peptide" evidence="1">
    <location>
        <begin position="1"/>
        <end position="20"/>
    </location>
</feature>
<dbReference type="Proteomes" id="UP000216991">
    <property type="component" value="Unassembled WGS sequence"/>
</dbReference>
<keyword evidence="4" id="KW-1185">Reference proteome</keyword>
<evidence type="ECO:0000256" key="1">
    <source>
        <dbReference type="SAM" id="SignalP"/>
    </source>
</evidence>
<dbReference type="Pfam" id="PF13590">
    <property type="entry name" value="DUF4136"/>
    <property type="match status" value="1"/>
</dbReference>
<feature type="chain" id="PRO_5012151929" description="DUF4136 domain-containing protein" evidence="1">
    <location>
        <begin position="21"/>
        <end position="226"/>
    </location>
</feature>
<dbReference type="Gene3D" id="3.30.160.670">
    <property type="match status" value="1"/>
</dbReference>
<organism evidence="3 4">
    <name type="scientific">Sandarakinorhabdus cyanobacteriorum</name>
    <dbReference type="NCBI Taxonomy" id="1981098"/>
    <lineage>
        <taxon>Bacteria</taxon>
        <taxon>Pseudomonadati</taxon>
        <taxon>Pseudomonadota</taxon>
        <taxon>Alphaproteobacteria</taxon>
        <taxon>Sphingomonadales</taxon>
        <taxon>Sphingosinicellaceae</taxon>
        <taxon>Sandarakinorhabdus</taxon>
    </lineage>
</organism>
<gene>
    <name evidence="3" type="ORF">CHU93_09900</name>
</gene>
<keyword evidence="1" id="KW-0732">Signal</keyword>
<feature type="domain" description="DUF4136" evidence="2">
    <location>
        <begin position="42"/>
        <end position="201"/>
    </location>
</feature>
<accession>A0A255YH43</accession>
<sequence>MITTAPARILLPLAAALALSACTTGFEARVARFQQLPAAHGNSFVIEPRDKALEGGLEFATYANLVKQKLIAAGFQEAASPATAALVVQLDYHITAPREKVQSRPGIGFGAGWGGWGWGPYWGAGWGGWGAWGPGFGGWGGWGNNDVYSMTQYNTTLAMRINRTADKQSVFEGRAETVSSSNNLTKLVPNLVTAIFTNFPGNSGETVRVRFDPAKPAVAPTVKPLR</sequence>
<protein>
    <recommendedName>
        <fullName evidence="2">DUF4136 domain-containing protein</fullName>
    </recommendedName>
</protein>
<proteinExistence type="predicted"/>
<comment type="caution">
    <text evidence="3">The sequence shown here is derived from an EMBL/GenBank/DDBJ whole genome shotgun (WGS) entry which is preliminary data.</text>
</comment>
<evidence type="ECO:0000259" key="2">
    <source>
        <dbReference type="Pfam" id="PF13590"/>
    </source>
</evidence>